<dbReference type="Gene3D" id="3.40.50.1820">
    <property type="entry name" value="alpha/beta hydrolase"/>
    <property type="match status" value="1"/>
</dbReference>
<organism evidence="3 4">
    <name type="scientific">Spinactinospora alkalitolerans</name>
    <dbReference type="NCBI Taxonomy" id="687207"/>
    <lineage>
        <taxon>Bacteria</taxon>
        <taxon>Bacillati</taxon>
        <taxon>Actinomycetota</taxon>
        <taxon>Actinomycetes</taxon>
        <taxon>Streptosporangiales</taxon>
        <taxon>Nocardiopsidaceae</taxon>
        <taxon>Spinactinospora</taxon>
    </lineage>
</organism>
<comment type="similarity">
    <text evidence="1">Belongs to the AB hydrolase superfamily.</text>
</comment>
<dbReference type="Proteomes" id="UP000589036">
    <property type="component" value="Unassembled WGS sequence"/>
</dbReference>
<dbReference type="Pfam" id="PF01738">
    <property type="entry name" value="DLH"/>
    <property type="match status" value="1"/>
</dbReference>
<gene>
    <name evidence="3" type="ORF">HDA32_003368</name>
</gene>
<evidence type="ECO:0000313" key="4">
    <source>
        <dbReference type="Proteomes" id="UP000589036"/>
    </source>
</evidence>
<dbReference type="EMBL" id="JACCCC010000001">
    <property type="protein sequence ID" value="NYE48248.1"/>
    <property type="molecule type" value="Genomic_DNA"/>
</dbReference>
<name>A0A852TWE2_9ACTN</name>
<dbReference type="InterPro" id="IPR002925">
    <property type="entry name" value="Dienelactn_hydro"/>
</dbReference>
<dbReference type="RefSeq" id="WP_179644070.1">
    <property type="nucleotide sequence ID" value="NZ_BAAAYY010000016.1"/>
</dbReference>
<dbReference type="SUPFAM" id="SSF53474">
    <property type="entry name" value="alpha/beta-Hydrolases"/>
    <property type="match status" value="1"/>
</dbReference>
<proteinExistence type="inferred from homology"/>
<keyword evidence="4" id="KW-1185">Reference proteome</keyword>
<dbReference type="InterPro" id="IPR029058">
    <property type="entry name" value="AB_hydrolase_fold"/>
</dbReference>
<dbReference type="PANTHER" id="PTHR22946">
    <property type="entry name" value="DIENELACTONE HYDROLASE DOMAIN-CONTAINING PROTEIN-RELATED"/>
    <property type="match status" value="1"/>
</dbReference>
<keyword evidence="3" id="KW-0378">Hydrolase</keyword>
<evidence type="ECO:0000259" key="2">
    <source>
        <dbReference type="Pfam" id="PF01738"/>
    </source>
</evidence>
<comment type="caution">
    <text evidence="3">The sequence shown here is derived from an EMBL/GenBank/DDBJ whole genome shotgun (WGS) entry which is preliminary data.</text>
</comment>
<dbReference type="AlphaFoldDB" id="A0A852TWE2"/>
<sequence length="219" mass="23810">MDVREVTVETAQARLNGDLVMPPEASGVVLFAHGSGSSRRSPRNQAVADSLHTAGFGTLLFDLLTEEEESVDRRTAELRFDIALLTRRLTGAVDWLIRLPETERMPIGLFGASTGAAAALGTAAVRQDRIGAVVSRGGRPDLAEEALEDVRAPVLLIVGSFDEEVIRINYEAAERLHTQHDVHLIPGATHLFEEPGTLEQMTGAAMAWFTDHLKGRAHR</sequence>
<feature type="domain" description="Dienelactone hydrolase" evidence="2">
    <location>
        <begin position="21"/>
        <end position="198"/>
    </location>
</feature>
<dbReference type="GO" id="GO:0016787">
    <property type="term" value="F:hydrolase activity"/>
    <property type="evidence" value="ECO:0007669"/>
    <property type="project" value="UniProtKB-KW"/>
</dbReference>
<evidence type="ECO:0000256" key="1">
    <source>
        <dbReference type="ARBA" id="ARBA00008645"/>
    </source>
</evidence>
<dbReference type="InterPro" id="IPR050261">
    <property type="entry name" value="FrsA_esterase"/>
</dbReference>
<reference evidence="3 4" key="1">
    <citation type="submission" date="2020-07" db="EMBL/GenBank/DDBJ databases">
        <title>Sequencing the genomes of 1000 actinobacteria strains.</title>
        <authorList>
            <person name="Klenk H.-P."/>
        </authorList>
    </citation>
    <scope>NUCLEOTIDE SEQUENCE [LARGE SCALE GENOMIC DNA]</scope>
    <source>
        <strain evidence="3 4">CXB654</strain>
    </source>
</reference>
<protein>
    <submittedName>
        <fullName evidence="3">Dienelactone hydrolase</fullName>
    </submittedName>
</protein>
<accession>A0A852TWE2</accession>
<evidence type="ECO:0000313" key="3">
    <source>
        <dbReference type="EMBL" id="NYE48248.1"/>
    </source>
</evidence>